<dbReference type="PANTHER" id="PTHR30575:SF3">
    <property type="entry name" value="PEPTIDASE M20 DIMERISATION DOMAIN-CONTAINING PROTEIN"/>
    <property type="match status" value="1"/>
</dbReference>
<evidence type="ECO:0000259" key="2">
    <source>
        <dbReference type="Pfam" id="PF07687"/>
    </source>
</evidence>
<dbReference type="GO" id="GO:0016805">
    <property type="term" value="F:dipeptidase activity"/>
    <property type="evidence" value="ECO:0007669"/>
    <property type="project" value="TreeGrafter"/>
</dbReference>
<dbReference type="OrthoDB" id="6119954at2759"/>
<dbReference type="GO" id="GO:0005737">
    <property type="term" value="C:cytoplasm"/>
    <property type="evidence" value="ECO:0007669"/>
    <property type="project" value="TreeGrafter"/>
</dbReference>
<dbReference type="Gene3D" id="3.40.630.10">
    <property type="entry name" value="Zn peptidases"/>
    <property type="match status" value="2"/>
</dbReference>
<dbReference type="InterPro" id="IPR052030">
    <property type="entry name" value="Peptidase_M20/M20A_hydrolases"/>
</dbReference>
<dbReference type="NCBIfam" id="TIGR01891">
    <property type="entry name" value="amidohydrolases"/>
    <property type="match status" value="1"/>
</dbReference>
<dbReference type="PANTHER" id="PTHR30575">
    <property type="entry name" value="PEPTIDASE M20"/>
    <property type="match status" value="1"/>
</dbReference>
<feature type="binding site" evidence="1">
    <location>
        <position position="392"/>
    </location>
    <ligand>
        <name>Mn(2+)</name>
        <dbReference type="ChEBI" id="CHEBI:29035"/>
        <label>2</label>
    </ligand>
</feature>
<evidence type="ECO:0000313" key="3">
    <source>
        <dbReference type="EMBL" id="KYQ93802.1"/>
    </source>
</evidence>
<dbReference type="InParanoid" id="A0A151ZII5"/>
<dbReference type="Pfam" id="PF01546">
    <property type="entry name" value="Peptidase_M20"/>
    <property type="match status" value="1"/>
</dbReference>
<organism evidence="3 4">
    <name type="scientific">Tieghemostelium lacteum</name>
    <name type="common">Slime mold</name>
    <name type="synonym">Dictyostelium lacteum</name>
    <dbReference type="NCBI Taxonomy" id="361077"/>
    <lineage>
        <taxon>Eukaryota</taxon>
        <taxon>Amoebozoa</taxon>
        <taxon>Evosea</taxon>
        <taxon>Eumycetozoa</taxon>
        <taxon>Dictyostelia</taxon>
        <taxon>Dictyosteliales</taxon>
        <taxon>Raperosteliaceae</taxon>
        <taxon>Tieghemostelium</taxon>
    </lineage>
</organism>
<dbReference type="GO" id="GO:0046872">
    <property type="term" value="F:metal ion binding"/>
    <property type="evidence" value="ECO:0007669"/>
    <property type="project" value="UniProtKB-KW"/>
</dbReference>
<dbReference type="InterPro" id="IPR002933">
    <property type="entry name" value="Peptidase_M20"/>
</dbReference>
<comment type="cofactor">
    <cofactor evidence="1">
        <name>Mn(2+)</name>
        <dbReference type="ChEBI" id="CHEBI:29035"/>
    </cofactor>
    <text evidence="1">The Mn(2+) ion enhances activity.</text>
</comment>
<dbReference type="GO" id="GO:0071713">
    <property type="term" value="F:para-aminobenzoyl-glutamate hydrolase activity"/>
    <property type="evidence" value="ECO:0007669"/>
    <property type="project" value="TreeGrafter"/>
</dbReference>
<dbReference type="AlphaFoldDB" id="A0A151ZII5"/>
<dbReference type="Proteomes" id="UP000076078">
    <property type="component" value="Unassembled WGS sequence"/>
</dbReference>
<dbReference type="InterPro" id="IPR017439">
    <property type="entry name" value="Amidohydrolase"/>
</dbReference>
<reference evidence="3 4" key="1">
    <citation type="submission" date="2015-12" db="EMBL/GenBank/DDBJ databases">
        <title>Dictyostelia acquired genes for synthesis and detection of signals that induce cell-type specialization by lateral gene transfer from prokaryotes.</title>
        <authorList>
            <person name="Gloeckner G."/>
            <person name="Schaap P."/>
        </authorList>
    </citation>
    <scope>NUCLEOTIDE SEQUENCE [LARGE SCALE GENOMIC DNA]</scope>
    <source>
        <strain evidence="3 4">TK</strain>
    </source>
</reference>
<sequence>MIDTLIKWRRQFHEFPELGWTEFVTTATLVKELRSMGLTVLCGPKVINKDFIRGRKIVEVRKSLERAKLKENIDHQILEEMEEITGCVAIYNSGIEGPTIAIRCDIDCVGVGESLQPEHYPHSMGFASKIPNQMHACGHDGHMTIGLGIAKWLTSSPKPGIKGKVKLLFQPAEEGVRGARPMAESGIVDDVDYYLSSHIGFIAGDREIVLNPFNFLCTTKYDFTFKGKPAHSGAEPHVGKNALLGACHATTQMMGIPRHGKGMSRVNVGVLRAGEGRNVIPSLAEMQIEVRGETQEINDFMCQEVERIAKGAAMSFDLELSIEIMGEAVDLVNDQYLVDLLSQCVTKHALKPIANKSFGGSEDSTILAKRVQNRGGKSIYFVCGSILDGGHHQSTFNFNEKDLETFVNLYIEFIQNIIEKH</sequence>
<accession>A0A151ZII5</accession>
<evidence type="ECO:0000313" key="4">
    <source>
        <dbReference type="Proteomes" id="UP000076078"/>
    </source>
</evidence>
<keyword evidence="4" id="KW-1185">Reference proteome</keyword>
<comment type="caution">
    <text evidence="3">The sequence shown here is derived from an EMBL/GenBank/DDBJ whole genome shotgun (WGS) entry which is preliminary data.</text>
</comment>
<feature type="binding site" evidence="1">
    <location>
        <position position="198"/>
    </location>
    <ligand>
        <name>Mn(2+)</name>
        <dbReference type="ChEBI" id="CHEBI:29035"/>
        <label>2</label>
    </ligand>
</feature>
<dbReference type="InterPro" id="IPR036264">
    <property type="entry name" value="Bact_exopeptidase_dim_dom"/>
</dbReference>
<feature type="binding site" evidence="1">
    <location>
        <position position="137"/>
    </location>
    <ligand>
        <name>Mn(2+)</name>
        <dbReference type="ChEBI" id="CHEBI:29035"/>
        <label>2</label>
    </ligand>
</feature>
<dbReference type="FunCoup" id="A0A151ZII5">
    <property type="interactions" value="133"/>
</dbReference>
<dbReference type="SUPFAM" id="SSF55031">
    <property type="entry name" value="Bacterial exopeptidase dimerisation domain"/>
    <property type="match status" value="1"/>
</dbReference>
<protein>
    <submittedName>
        <fullName evidence="3">Aminobenzoyl-glutamate utilization like protein</fullName>
    </submittedName>
</protein>
<name>A0A151ZII5_TIELA</name>
<dbReference type="InterPro" id="IPR011650">
    <property type="entry name" value="Peptidase_M20_dimer"/>
</dbReference>
<feature type="binding site" evidence="1">
    <location>
        <position position="174"/>
    </location>
    <ligand>
        <name>Mn(2+)</name>
        <dbReference type="ChEBI" id="CHEBI:29035"/>
        <label>2</label>
    </ligand>
</feature>
<dbReference type="SUPFAM" id="SSF53187">
    <property type="entry name" value="Zn-dependent exopeptidases"/>
    <property type="match status" value="1"/>
</dbReference>
<dbReference type="GO" id="GO:0046657">
    <property type="term" value="P:folic acid catabolic process"/>
    <property type="evidence" value="ECO:0007669"/>
    <property type="project" value="TreeGrafter"/>
</dbReference>
<feature type="binding site" evidence="1">
    <location>
        <position position="139"/>
    </location>
    <ligand>
        <name>Mn(2+)</name>
        <dbReference type="ChEBI" id="CHEBI:29035"/>
        <label>2</label>
    </ligand>
</feature>
<dbReference type="PIRSF" id="PIRSF005962">
    <property type="entry name" value="Pept_M20D_amidohydro"/>
    <property type="match status" value="1"/>
</dbReference>
<gene>
    <name evidence="3" type="ORF">DLAC_05197</name>
</gene>
<keyword evidence="1" id="KW-0464">Manganese</keyword>
<dbReference type="OMA" id="YVFERAQ"/>
<proteinExistence type="predicted"/>
<feature type="domain" description="Peptidase M20 dimerisation" evidence="2">
    <location>
        <begin position="221"/>
        <end position="311"/>
    </location>
</feature>
<dbReference type="STRING" id="361077.A0A151ZII5"/>
<evidence type="ECO:0000256" key="1">
    <source>
        <dbReference type="PIRSR" id="PIRSR005962-1"/>
    </source>
</evidence>
<keyword evidence="1" id="KW-0479">Metal-binding</keyword>
<dbReference type="Pfam" id="PF07687">
    <property type="entry name" value="M20_dimer"/>
    <property type="match status" value="1"/>
</dbReference>
<dbReference type="EMBL" id="LODT01000025">
    <property type="protein sequence ID" value="KYQ93802.1"/>
    <property type="molecule type" value="Genomic_DNA"/>
</dbReference>